<keyword evidence="18" id="KW-1185">Reference proteome</keyword>
<dbReference type="NCBIfam" id="NF008724">
    <property type="entry name" value="PRK11720.1"/>
    <property type="match status" value="1"/>
</dbReference>
<dbReference type="RefSeq" id="WP_345115510.1">
    <property type="nucleotide sequence ID" value="NZ_BAABDH010000096.1"/>
</dbReference>
<evidence type="ECO:0000256" key="9">
    <source>
        <dbReference type="ARBA" id="ARBA00022723"/>
    </source>
</evidence>
<evidence type="ECO:0000313" key="18">
    <source>
        <dbReference type="Proteomes" id="UP001499909"/>
    </source>
</evidence>
<dbReference type="EC" id="2.7.7.12" evidence="5 13"/>
<dbReference type="SUPFAM" id="SSF54197">
    <property type="entry name" value="HIT-like"/>
    <property type="match status" value="2"/>
</dbReference>
<dbReference type="InterPro" id="IPR005849">
    <property type="entry name" value="GalP_Utransf_N"/>
</dbReference>
<comment type="similarity">
    <text evidence="4 14">Belongs to the galactose-1-phosphate uridylyltransferase type 1 family.</text>
</comment>
<evidence type="ECO:0000256" key="4">
    <source>
        <dbReference type="ARBA" id="ARBA00010951"/>
    </source>
</evidence>
<name>A0ABP7NFC0_9BACT</name>
<dbReference type="PIRSF" id="PIRSF000808">
    <property type="entry name" value="GalT"/>
    <property type="match status" value="1"/>
</dbReference>
<evidence type="ECO:0000256" key="3">
    <source>
        <dbReference type="ARBA" id="ARBA00004947"/>
    </source>
</evidence>
<dbReference type="PANTHER" id="PTHR11943:SF1">
    <property type="entry name" value="GALACTOSE-1-PHOSPHATE URIDYLYLTRANSFERASE"/>
    <property type="match status" value="1"/>
</dbReference>
<dbReference type="Pfam" id="PF01087">
    <property type="entry name" value="GalP_UDP_transf"/>
    <property type="match status" value="1"/>
</dbReference>
<evidence type="ECO:0000256" key="7">
    <source>
        <dbReference type="ARBA" id="ARBA00022679"/>
    </source>
</evidence>
<gene>
    <name evidence="17" type="ORF">GCM10022406_29450</name>
</gene>
<keyword evidence="9 14" id="KW-0479">Metal-binding</keyword>
<comment type="pathway">
    <text evidence="3 14">Carbohydrate metabolism; galactose metabolism.</text>
</comment>
<comment type="cofactor">
    <cofactor evidence="2">
        <name>Zn(2+)</name>
        <dbReference type="ChEBI" id="CHEBI:29105"/>
    </cofactor>
</comment>
<reference evidence="18" key="1">
    <citation type="journal article" date="2019" name="Int. J. Syst. Evol. Microbiol.">
        <title>The Global Catalogue of Microorganisms (GCM) 10K type strain sequencing project: providing services to taxonomists for standard genome sequencing and annotation.</title>
        <authorList>
            <consortium name="The Broad Institute Genomics Platform"/>
            <consortium name="The Broad Institute Genome Sequencing Center for Infectious Disease"/>
            <person name="Wu L."/>
            <person name="Ma J."/>
        </authorList>
    </citation>
    <scope>NUCLEOTIDE SEQUENCE [LARGE SCALE GENOMIC DNA]</scope>
    <source>
        <strain evidence="18">JCM 17214</strain>
    </source>
</reference>
<protein>
    <recommendedName>
        <fullName evidence="6 13">Galactose-1-phosphate uridylyltransferase</fullName>
        <ecNumber evidence="5 13">2.7.7.12</ecNumber>
    </recommendedName>
</protein>
<dbReference type="PANTHER" id="PTHR11943">
    <property type="entry name" value="GALACTOSE-1-PHOSPHATE URIDYLYLTRANSFERASE"/>
    <property type="match status" value="1"/>
</dbReference>
<evidence type="ECO:0000259" key="16">
    <source>
        <dbReference type="Pfam" id="PF02744"/>
    </source>
</evidence>
<evidence type="ECO:0000256" key="12">
    <source>
        <dbReference type="ARBA" id="ARBA00023277"/>
    </source>
</evidence>
<evidence type="ECO:0000256" key="1">
    <source>
        <dbReference type="ARBA" id="ARBA00001107"/>
    </source>
</evidence>
<feature type="domain" description="Galactose-1-phosphate uridyl transferase N-terminal" evidence="15">
    <location>
        <begin position="3"/>
        <end position="176"/>
    </location>
</feature>
<dbReference type="NCBIfam" id="TIGR00209">
    <property type="entry name" value="galT_1"/>
    <property type="match status" value="1"/>
</dbReference>
<dbReference type="EMBL" id="BAABDH010000096">
    <property type="protein sequence ID" value="GAA3945523.1"/>
    <property type="molecule type" value="Genomic_DNA"/>
</dbReference>
<evidence type="ECO:0000256" key="10">
    <source>
        <dbReference type="ARBA" id="ARBA00022833"/>
    </source>
</evidence>
<proteinExistence type="inferred from homology"/>
<evidence type="ECO:0000256" key="5">
    <source>
        <dbReference type="ARBA" id="ARBA00012384"/>
    </source>
</evidence>
<sequence>MLDTSQHPHRRYNPLTGDWILVSPHRALRPWQGQQETPEAEIRPAYDPTCYLCAGNVRANGEVNPAYPGTFVFDNDFGALQPAPHAGAVNIGGLLRAEPEAGLCRVICFSPRHDLTLPEMPVADIRGVVDVWVQEYLTLGARPDISHVQIFENKGTVMGCSNPHPHGQIWAQQTVPGEPAKEGVQQLAYLRQHGRSLLTDYLALELQEGKRIVFENEHFVVLVPYWAIWPFETLLLPRRHITSIEQLTEAEKDSFAAALQQLTIRYDNLFNISFPYSAGLHQRPTDGQEHPEWHLHMHFYPPLLRSATVRKFMVGYEMLGNPQRDITPEFSAEKLRSLPSVHYKLAAND</sequence>
<evidence type="ECO:0000256" key="14">
    <source>
        <dbReference type="RuleBase" id="RU000506"/>
    </source>
</evidence>
<dbReference type="CDD" id="cd00608">
    <property type="entry name" value="GalT"/>
    <property type="match status" value="1"/>
</dbReference>
<evidence type="ECO:0000256" key="8">
    <source>
        <dbReference type="ARBA" id="ARBA00022695"/>
    </source>
</evidence>
<dbReference type="InterPro" id="IPR036265">
    <property type="entry name" value="HIT-like_sf"/>
</dbReference>
<evidence type="ECO:0000256" key="2">
    <source>
        <dbReference type="ARBA" id="ARBA00001947"/>
    </source>
</evidence>
<comment type="catalytic activity">
    <reaction evidence="1 14">
        <text>alpha-D-galactose 1-phosphate + UDP-alpha-D-glucose = alpha-D-glucose 1-phosphate + UDP-alpha-D-galactose</text>
        <dbReference type="Rhea" id="RHEA:13989"/>
        <dbReference type="ChEBI" id="CHEBI:58336"/>
        <dbReference type="ChEBI" id="CHEBI:58601"/>
        <dbReference type="ChEBI" id="CHEBI:58885"/>
        <dbReference type="ChEBI" id="CHEBI:66914"/>
        <dbReference type="EC" id="2.7.7.12"/>
    </reaction>
</comment>
<feature type="domain" description="Galactose-1-phosphate uridyl transferase C-terminal" evidence="16">
    <location>
        <begin position="185"/>
        <end position="345"/>
    </location>
</feature>
<accession>A0ABP7NFC0</accession>
<dbReference type="InterPro" id="IPR019779">
    <property type="entry name" value="GalP_UDPtransf1_His-AS"/>
</dbReference>
<evidence type="ECO:0000256" key="6">
    <source>
        <dbReference type="ARBA" id="ARBA00016340"/>
    </source>
</evidence>
<evidence type="ECO:0000259" key="15">
    <source>
        <dbReference type="Pfam" id="PF01087"/>
    </source>
</evidence>
<keyword evidence="10" id="KW-0862">Zinc</keyword>
<dbReference type="Pfam" id="PF02744">
    <property type="entry name" value="GalP_UDP_tr_C"/>
    <property type="match status" value="1"/>
</dbReference>
<dbReference type="Proteomes" id="UP001499909">
    <property type="component" value="Unassembled WGS sequence"/>
</dbReference>
<dbReference type="Gene3D" id="3.30.428.10">
    <property type="entry name" value="HIT-like"/>
    <property type="match status" value="2"/>
</dbReference>
<dbReference type="PROSITE" id="PS00117">
    <property type="entry name" value="GAL_P_UDP_TRANSF_I"/>
    <property type="match status" value="1"/>
</dbReference>
<organism evidence="17 18">
    <name type="scientific">Hymenobacter algoricola</name>
    <dbReference type="NCBI Taxonomy" id="486267"/>
    <lineage>
        <taxon>Bacteria</taxon>
        <taxon>Pseudomonadati</taxon>
        <taxon>Bacteroidota</taxon>
        <taxon>Cytophagia</taxon>
        <taxon>Cytophagales</taxon>
        <taxon>Hymenobacteraceae</taxon>
        <taxon>Hymenobacter</taxon>
    </lineage>
</organism>
<keyword evidence="7 14" id="KW-0808">Transferase</keyword>
<dbReference type="InterPro" id="IPR001937">
    <property type="entry name" value="GalP_UDPtransf1"/>
</dbReference>
<keyword evidence="12 14" id="KW-0119">Carbohydrate metabolism</keyword>
<keyword evidence="8 14" id="KW-0548">Nucleotidyltransferase</keyword>
<evidence type="ECO:0000256" key="11">
    <source>
        <dbReference type="ARBA" id="ARBA00023144"/>
    </source>
</evidence>
<dbReference type="GO" id="GO:0016779">
    <property type="term" value="F:nucleotidyltransferase activity"/>
    <property type="evidence" value="ECO:0007669"/>
    <property type="project" value="UniProtKB-KW"/>
</dbReference>
<dbReference type="InterPro" id="IPR005850">
    <property type="entry name" value="GalP_Utransf_C"/>
</dbReference>
<keyword evidence="11 14" id="KW-0299">Galactose metabolism</keyword>
<comment type="caution">
    <text evidence="17">The sequence shown here is derived from an EMBL/GenBank/DDBJ whole genome shotgun (WGS) entry which is preliminary data.</text>
</comment>
<evidence type="ECO:0000256" key="13">
    <source>
        <dbReference type="NCBIfam" id="TIGR00209"/>
    </source>
</evidence>
<evidence type="ECO:0000313" key="17">
    <source>
        <dbReference type="EMBL" id="GAA3945523.1"/>
    </source>
</evidence>